<evidence type="ECO:0000313" key="14">
    <source>
        <dbReference type="EMBL" id="MER2492979.1"/>
    </source>
</evidence>
<dbReference type="Pfam" id="PF01743">
    <property type="entry name" value="PolyA_pol"/>
    <property type="match status" value="1"/>
</dbReference>
<dbReference type="HAMAP" id="MF_01261">
    <property type="entry name" value="CCA_bact_type1"/>
    <property type="match status" value="1"/>
</dbReference>
<dbReference type="SUPFAM" id="SSF81301">
    <property type="entry name" value="Nucleotidyltransferase"/>
    <property type="match status" value="1"/>
</dbReference>
<dbReference type="InterPro" id="IPR050124">
    <property type="entry name" value="tRNA_CCA-adding_enzyme"/>
</dbReference>
<comment type="cofactor">
    <cofactor evidence="12">
        <name>Ni(2+)</name>
        <dbReference type="ChEBI" id="CHEBI:49786"/>
    </cofactor>
    <text evidence="12">Nickel for phosphatase activity.</text>
</comment>
<feature type="domain" description="HD" evidence="13">
    <location>
        <begin position="228"/>
        <end position="329"/>
    </location>
</feature>
<dbReference type="EMBL" id="JBELOE010000239">
    <property type="protein sequence ID" value="MER2492979.1"/>
    <property type="molecule type" value="Genomic_DNA"/>
</dbReference>
<feature type="binding site" evidence="12">
    <location>
        <position position="21"/>
    </location>
    <ligand>
        <name>Mg(2+)</name>
        <dbReference type="ChEBI" id="CHEBI:18420"/>
    </ligand>
</feature>
<evidence type="ECO:0000256" key="5">
    <source>
        <dbReference type="ARBA" id="ARBA00022723"/>
    </source>
</evidence>
<keyword evidence="3 12" id="KW-0819">tRNA processing</keyword>
<keyword evidence="12" id="KW-0511">Multifunctional enzyme</keyword>
<feature type="binding site" evidence="12">
    <location>
        <position position="140"/>
    </location>
    <ligand>
        <name>CTP</name>
        <dbReference type="ChEBI" id="CHEBI:37563"/>
    </ligand>
</feature>
<organism evidence="14 15">
    <name type="scientific">Catenovulum sediminis</name>
    <dbReference type="NCBI Taxonomy" id="1740262"/>
    <lineage>
        <taxon>Bacteria</taxon>
        <taxon>Pseudomonadati</taxon>
        <taxon>Pseudomonadota</taxon>
        <taxon>Gammaproteobacteria</taxon>
        <taxon>Alteromonadales</taxon>
        <taxon>Alteromonadaceae</taxon>
        <taxon>Catenovulum</taxon>
    </lineage>
</organism>
<dbReference type="GO" id="GO:0016787">
    <property type="term" value="F:hydrolase activity"/>
    <property type="evidence" value="ECO:0007669"/>
    <property type="project" value="UniProtKB-KW"/>
</dbReference>
<evidence type="ECO:0000313" key="15">
    <source>
        <dbReference type="Proteomes" id="UP001467690"/>
    </source>
</evidence>
<dbReference type="CDD" id="cd00077">
    <property type="entry name" value="HDc"/>
    <property type="match status" value="1"/>
</dbReference>
<dbReference type="EC" id="3.1.3.-" evidence="12"/>
<dbReference type="Gene3D" id="3.30.460.10">
    <property type="entry name" value="Beta Polymerase, domain 2"/>
    <property type="match status" value="1"/>
</dbReference>
<keyword evidence="9 12" id="KW-0067">ATP-binding</keyword>
<feature type="binding site" evidence="12">
    <location>
        <position position="91"/>
    </location>
    <ligand>
        <name>CTP</name>
        <dbReference type="ChEBI" id="CHEBI:37563"/>
    </ligand>
</feature>
<dbReference type="InterPro" id="IPR032828">
    <property type="entry name" value="PolyA_RNA-bd"/>
</dbReference>
<dbReference type="Pfam" id="PF12627">
    <property type="entry name" value="PolyA_pol_RNAbd"/>
    <property type="match status" value="1"/>
</dbReference>
<evidence type="ECO:0000256" key="7">
    <source>
        <dbReference type="ARBA" id="ARBA00022800"/>
    </source>
</evidence>
<keyword evidence="10 12" id="KW-0460">Magnesium</keyword>
<dbReference type="CDD" id="cd05398">
    <property type="entry name" value="NT_ClassII-CCAase"/>
    <property type="match status" value="1"/>
</dbReference>
<keyword evidence="2 12" id="KW-0808">Transferase</keyword>
<evidence type="ECO:0000256" key="3">
    <source>
        <dbReference type="ARBA" id="ARBA00022694"/>
    </source>
</evidence>
<feature type="binding site" evidence="12">
    <location>
        <position position="11"/>
    </location>
    <ligand>
        <name>ATP</name>
        <dbReference type="ChEBI" id="CHEBI:30616"/>
    </ligand>
</feature>
<evidence type="ECO:0000256" key="1">
    <source>
        <dbReference type="ARBA" id="ARBA00022596"/>
    </source>
</evidence>
<dbReference type="InterPro" id="IPR002646">
    <property type="entry name" value="PolA_pol_head_dom"/>
</dbReference>
<dbReference type="PANTHER" id="PTHR47545">
    <property type="entry name" value="MULTIFUNCTIONAL CCA PROTEIN"/>
    <property type="match status" value="1"/>
</dbReference>
<comment type="function">
    <text evidence="12">Catalyzes the addition and repair of the essential 3'-terminal CCA sequence in tRNAs without using a nucleic acid template. Adds these three nucleotides in the order of C, C, and A to the tRNA nucleotide-73, using CTP and ATP as substrates and producing inorganic pyrophosphate. tRNA 3'-terminal CCA addition is required both for tRNA processing and repair. Also involved in tRNA surveillance by mediating tandem CCA addition to generate a CCACCA at the 3' terminus of unstable tRNAs. While stable tRNAs receive only 3'-terminal CCA, unstable tRNAs are marked with CCACCA and rapidly degraded.</text>
</comment>
<dbReference type="SUPFAM" id="SSF81891">
    <property type="entry name" value="Poly A polymerase C-terminal region-like"/>
    <property type="match status" value="1"/>
</dbReference>
<evidence type="ECO:0000256" key="11">
    <source>
        <dbReference type="ARBA" id="ARBA00022884"/>
    </source>
</evidence>
<sequence length="408" mass="46283">MKVFLVGGAVRDALLNIPVKDRDWVVVGSSESKMKSLGYQQVGKDFPVFLHPKTQEEYALARTERKVSAGYTGFVCDSSSDVTLEDDLKRRDLTINAIAQDAEGQLIDPFNGLQDIKSKTIRHVSDAFIEDPLRVLRAARFAARFAHLGFTIAPETMTLMETMVKQGELSNLQAERIWLEIEKSLACKSPWIFFQTLRECGALKVILPELDVLWGVPNPAKWHPEIDTGIHTMMVLEQASIQTDDIRIRFAALVHDLGKGLTPKDKWPSHHGHEKSGVQVIKKLVQRLVIPNKFKDLAMLVSEFHCHVHKAFELKASTILKVFDSCDLWRKPERFTEILNVSEADFRGRTGFEKRPYPQSQYLQQIADAVLKIKAKPFLEQGYTGLALKEQMNIAKLQTIEKIKQAHQ</sequence>
<keyword evidence="4 12" id="KW-0548">Nucleotidyltransferase</keyword>
<dbReference type="InterPro" id="IPR012006">
    <property type="entry name" value="CCA_bact"/>
</dbReference>
<comment type="caution">
    <text evidence="14">The sequence shown here is derived from an EMBL/GenBank/DDBJ whole genome shotgun (WGS) entry which is preliminary data.</text>
</comment>
<dbReference type="HAMAP" id="MF_01262">
    <property type="entry name" value="CCA_bact_type2"/>
    <property type="match status" value="1"/>
</dbReference>
<evidence type="ECO:0000259" key="13">
    <source>
        <dbReference type="PROSITE" id="PS51831"/>
    </source>
</evidence>
<name>A0ABV1RJ63_9ALTE</name>
<keyword evidence="11 12" id="KW-0694">RNA-binding</keyword>
<dbReference type="Proteomes" id="UP001467690">
    <property type="component" value="Unassembled WGS sequence"/>
</dbReference>
<evidence type="ECO:0000256" key="2">
    <source>
        <dbReference type="ARBA" id="ARBA00022679"/>
    </source>
</evidence>
<dbReference type="EC" id="2.7.7.72" evidence="12"/>
<comment type="similarity">
    <text evidence="12">Belongs to the tRNA nucleotidyltransferase/poly(A) polymerase family. Bacterial CCA-adding enzyme type 1 subfamily.</text>
</comment>
<feature type="binding site" evidence="12">
    <location>
        <position position="91"/>
    </location>
    <ligand>
        <name>ATP</name>
        <dbReference type="ChEBI" id="CHEBI:30616"/>
    </ligand>
</feature>
<dbReference type="InterPro" id="IPR003607">
    <property type="entry name" value="HD/PDEase_dom"/>
</dbReference>
<dbReference type="RefSeq" id="WP_143872295.1">
    <property type="nucleotide sequence ID" value="NZ_CP041660.1"/>
</dbReference>
<keyword evidence="1 12" id="KW-0533">Nickel</keyword>
<evidence type="ECO:0000256" key="8">
    <source>
        <dbReference type="ARBA" id="ARBA00022801"/>
    </source>
</evidence>
<dbReference type="Pfam" id="PF01966">
    <property type="entry name" value="HD"/>
    <property type="match status" value="1"/>
</dbReference>
<accession>A0ABV1RJ63</accession>
<feature type="binding site" evidence="12">
    <location>
        <position position="8"/>
    </location>
    <ligand>
        <name>ATP</name>
        <dbReference type="ChEBI" id="CHEBI:30616"/>
    </ligand>
</feature>
<feature type="binding site" evidence="12">
    <location>
        <position position="23"/>
    </location>
    <ligand>
        <name>Mg(2+)</name>
        <dbReference type="ChEBI" id="CHEBI:18420"/>
    </ligand>
</feature>
<feature type="binding site" evidence="12">
    <location>
        <position position="140"/>
    </location>
    <ligand>
        <name>ATP</name>
        <dbReference type="ChEBI" id="CHEBI:30616"/>
    </ligand>
</feature>
<protein>
    <recommendedName>
        <fullName evidence="12">Multifunctional CCA protein</fullName>
    </recommendedName>
    <domain>
        <recommendedName>
            <fullName evidence="12">CCA-adding enzyme</fullName>
            <ecNumber evidence="12">2.7.7.72</ecNumber>
        </recommendedName>
        <alternativeName>
            <fullName evidence="12">CCA tRNA nucleotidyltransferase</fullName>
        </alternativeName>
        <alternativeName>
            <fullName evidence="12">tRNA CCA-pyrophosphorylase</fullName>
        </alternativeName>
        <alternativeName>
            <fullName evidence="12">tRNA adenylyl-/cytidylyl-transferase</fullName>
        </alternativeName>
        <alternativeName>
            <fullName evidence="12">tRNA nucleotidyltransferase</fullName>
        </alternativeName>
        <alternativeName>
            <fullName evidence="12">tRNA-NT</fullName>
        </alternativeName>
    </domain>
    <domain>
        <recommendedName>
            <fullName evidence="12">2'-nucleotidase</fullName>
            <ecNumber evidence="12">3.1.3.-</ecNumber>
        </recommendedName>
    </domain>
    <domain>
        <recommendedName>
            <fullName evidence="12">2',3'-cyclic phosphodiesterase</fullName>
            <ecNumber evidence="12">3.1.4.-</ecNumber>
        </recommendedName>
    </domain>
    <domain>
        <recommendedName>
            <fullName evidence="12">Phosphatase</fullName>
        </recommendedName>
    </domain>
</protein>
<keyword evidence="6 12" id="KW-0547">Nucleotide-binding</keyword>
<reference evidence="14 15" key="1">
    <citation type="submission" date="2024-06" db="EMBL/GenBank/DDBJ databases">
        <authorList>
            <person name="Chen R.Y."/>
        </authorList>
    </citation>
    <scope>NUCLEOTIDE SEQUENCE [LARGE SCALE GENOMIC DNA]</scope>
    <source>
        <strain evidence="14 15">D2</strain>
    </source>
</reference>
<keyword evidence="8 12" id="KW-0378">Hydrolase</keyword>
<dbReference type="EC" id="3.1.4.-" evidence="12"/>
<dbReference type="InterPro" id="IPR006674">
    <property type="entry name" value="HD_domain"/>
</dbReference>
<evidence type="ECO:0000256" key="4">
    <source>
        <dbReference type="ARBA" id="ARBA00022695"/>
    </source>
</evidence>
<dbReference type="PIRSF" id="PIRSF000813">
    <property type="entry name" value="CCA_bact"/>
    <property type="match status" value="1"/>
</dbReference>
<proteinExistence type="inferred from homology"/>
<comment type="subunit">
    <text evidence="12">Monomer. Can also form homodimers and oligomers.</text>
</comment>
<keyword evidence="5 12" id="KW-0479">Metal-binding</keyword>
<dbReference type="PANTHER" id="PTHR47545:SF1">
    <property type="entry name" value="MULTIFUNCTIONAL CCA PROTEIN"/>
    <property type="match status" value="1"/>
</dbReference>
<feature type="binding site" evidence="12">
    <location>
        <position position="11"/>
    </location>
    <ligand>
        <name>CTP</name>
        <dbReference type="ChEBI" id="CHEBI:37563"/>
    </ligand>
</feature>
<comment type="catalytic activity">
    <reaction evidence="12">
        <text>a tRNA precursor + 2 CTP + ATP = a tRNA with a 3' CCA end + 3 diphosphate</text>
        <dbReference type="Rhea" id="RHEA:14433"/>
        <dbReference type="Rhea" id="RHEA-COMP:10465"/>
        <dbReference type="Rhea" id="RHEA-COMP:10468"/>
        <dbReference type="ChEBI" id="CHEBI:30616"/>
        <dbReference type="ChEBI" id="CHEBI:33019"/>
        <dbReference type="ChEBI" id="CHEBI:37563"/>
        <dbReference type="ChEBI" id="CHEBI:74896"/>
        <dbReference type="ChEBI" id="CHEBI:83071"/>
        <dbReference type="EC" id="2.7.7.72"/>
    </reaction>
</comment>
<dbReference type="PROSITE" id="PS51831">
    <property type="entry name" value="HD"/>
    <property type="match status" value="1"/>
</dbReference>
<evidence type="ECO:0000256" key="9">
    <source>
        <dbReference type="ARBA" id="ARBA00022840"/>
    </source>
</evidence>
<gene>
    <name evidence="12" type="primary">cca</name>
    <name evidence="14" type="ORF">ABS311_13935</name>
</gene>
<keyword evidence="15" id="KW-1185">Reference proteome</keyword>
<dbReference type="GO" id="GO:0004810">
    <property type="term" value="F:CCA tRNA nucleotidyltransferase activity"/>
    <property type="evidence" value="ECO:0007669"/>
    <property type="project" value="UniProtKB-EC"/>
</dbReference>
<evidence type="ECO:0000256" key="10">
    <source>
        <dbReference type="ARBA" id="ARBA00022842"/>
    </source>
</evidence>
<comment type="catalytic activity">
    <reaction evidence="12">
        <text>a tRNA with a 3' CCA end + 2 CTP + ATP = a tRNA with a 3' CCACCA end + 3 diphosphate</text>
        <dbReference type="Rhea" id="RHEA:76235"/>
        <dbReference type="Rhea" id="RHEA-COMP:10468"/>
        <dbReference type="Rhea" id="RHEA-COMP:18655"/>
        <dbReference type="ChEBI" id="CHEBI:30616"/>
        <dbReference type="ChEBI" id="CHEBI:33019"/>
        <dbReference type="ChEBI" id="CHEBI:37563"/>
        <dbReference type="ChEBI" id="CHEBI:83071"/>
        <dbReference type="ChEBI" id="CHEBI:195187"/>
    </reaction>
</comment>
<dbReference type="Gene3D" id="1.10.3090.10">
    <property type="entry name" value="cca-adding enzyme, domain 2"/>
    <property type="match status" value="1"/>
</dbReference>
<feature type="binding site" evidence="12">
    <location>
        <position position="8"/>
    </location>
    <ligand>
        <name>CTP</name>
        <dbReference type="ChEBI" id="CHEBI:37563"/>
    </ligand>
</feature>
<comment type="miscellaneous">
    <text evidence="12">A single active site specifically recognizes both ATP and CTP and is responsible for their addition.</text>
</comment>
<feature type="binding site" evidence="12">
    <location>
        <position position="137"/>
    </location>
    <ligand>
        <name>ATP</name>
        <dbReference type="ChEBI" id="CHEBI:30616"/>
    </ligand>
</feature>
<keyword evidence="7 12" id="KW-0692">RNA repair</keyword>
<comment type="domain">
    <text evidence="12">Comprises two domains: an N-terminal domain containing the nucleotidyltransferase activity and a C-terminal HD domain associated with both phosphodiesterase and phosphatase activities.</text>
</comment>
<evidence type="ECO:0000256" key="6">
    <source>
        <dbReference type="ARBA" id="ARBA00022741"/>
    </source>
</evidence>
<comment type="cofactor">
    <cofactor evidence="12">
        <name>Mg(2+)</name>
        <dbReference type="ChEBI" id="CHEBI:18420"/>
    </cofactor>
    <text evidence="12">Magnesium is required for nucleotidyltransferase activity.</text>
</comment>
<evidence type="ECO:0000256" key="12">
    <source>
        <dbReference type="HAMAP-Rule" id="MF_01261"/>
    </source>
</evidence>
<feature type="binding site" evidence="12">
    <location>
        <position position="137"/>
    </location>
    <ligand>
        <name>CTP</name>
        <dbReference type="ChEBI" id="CHEBI:37563"/>
    </ligand>
</feature>
<dbReference type="InterPro" id="IPR043519">
    <property type="entry name" value="NT_sf"/>
</dbReference>
<dbReference type="NCBIfam" id="NF008137">
    <property type="entry name" value="PRK10885.1"/>
    <property type="match status" value="1"/>
</dbReference>